<dbReference type="EMBL" id="CP022684">
    <property type="protein sequence ID" value="AUM12909.1"/>
    <property type="molecule type" value="Genomic_DNA"/>
</dbReference>
<dbReference type="KEGG" id="kak:Kalk_10955"/>
<evidence type="ECO:0000313" key="1">
    <source>
        <dbReference type="EMBL" id="AUM12909.1"/>
    </source>
</evidence>
<evidence type="ECO:0000313" key="2">
    <source>
        <dbReference type="Proteomes" id="UP000235116"/>
    </source>
</evidence>
<dbReference type="Proteomes" id="UP000235116">
    <property type="component" value="Chromosome"/>
</dbReference>
<dbReference type="AlphaFoldDB" id="A0A2K9LKM1"/>
<dbReference type="RefSeq" id="WP_101894290.1">
    <property type="nucleotide sequence ID" value="NZ_CP022684.1"/>
</dbReference>
<gene>
    <name evidence="1" type="ORF">Kalk_10955</name>
</gene>
<organism evidence="1 2">
    <name type="scientific">Ketobacter alkanivorans</name>
    <dbReference type="NCBI Taxonomy" id="1917421"/>
    <lineage>
        <taxon>Bacteria</taxon>
        <taxon>Pseudomonadati</taxon>
        <taxon>Pseudomonadota</taxon>
        <taxon>Gammaproteobacteria</taxon>
        <taxon>Pseudomonadales</taxon>
        <taxon>Ketobacteraceae</taxon>
        <taxon>Ketobacter</taxon>
    </lineage>
</organism>
<reference evidence="2" key="1">
    <citation type="submission" date="2017-08" db="EMBL/GenBank/DDBJ databases">
        <title>Direct submision.</title>
        <authorList>
            <person name="Kim S.-J."/>
            <person name="Rhee S.-K."/>
        </authorList>
    </citation>
    <scope>NUCLEOTIDE SEQUENCE [LARGE SCALE GENOMIC DNA]</scope>
    <source>
        <strain evidence="2">GI5</strain>
    </source>
</reference>
<keyword evidence="2" id="KW-1185">Reference proteome</keyword>
<name>A0A2K9LKM1_9GAMM</name>
<proteinExistence type="predicted"/>
<sequence length="109" mass="12316">MKYSRKFLATYVQGKYGYSAFNYLKKDPAIKVIHMVNTTAGAAIREIEAQRAALGIIHFLETLEIPHEPEYDQGALITKLTQLIKTGTKKVSELSKEVDKHYLFADEPA</sequence>
<accession>A0A2K9LKM1</accession>
<protein>
    <submittedName>
        <fullName evidence="1">Uncharacterized protein</fullName>
    </submittedName>
</protein>